<keyword evidence="2" id="KW-0472">Membrane</keyword>
<dbReference type="EMBL" id="JAFBEH010000010">
    <property type="protein sequence ID" value="MBM7642388.1"/>
    <property type="molecule type" value="Genomic_DNA"/>
</dbReference>
<reference evidence="3 4" key="1">
    <citation type="submission" date="2021-01" db="EMBL/GenBank/DDBJ databases">
        <title>Genomic Encyclopedia of Type Strains, Phase IV (KMG-IV): sequencing the most valuable type-strain genomes for metagenomic binning, comparative biology and taxonomic classification.</title>
        <authorList>
            <person name="Goeker M."/>
        </authorList>
    </citation>
    <scope>NUCLEOTIDE SEQUENCE [LARGE SCALE GENOMIC DNA]</scope>
    <source>
        <strain evidence="3 4">DSM 27382</strain>
    </source>
</reference>
<feature type="compositionally biased region" description="Basic and acidic residues" evidence="1">
    <location>
        <begin position="194"/>
        <end position="204"/>
    </location>
</feature>
<feature type="region of interest" description="Disordered" evidence="1">
    <location>
        <begin position="179"/>
        <end position="204"/>
    </location>
</feature>
<evidence type="ECO:0000256" key="2">
    <source>
        <dbReference type="SAM" id="Phobius"/>
    </source>
</evidence>
<dbReference type="Proteomes" id="UP000697472">
    <property type="component" value="Unassembled WGS sequence"/>
</dbReference>
<evidence type="ECO:0000256" key="1">
    <source>
        <dbReference type="SAM" id="MobiDB-lite"/>
    </source>
</evidence>
<feature type="compositionally biased region" description="Low complexity" evidence="1">
    <location>
        <begin position="179"/>
        <end position="193"/>
    </location>
</feature>
<gene>
    <name evidence="3" type="ORF">JOC28_000685</name>
</gene>
<protein>
    <submittedName>
        <fullName evidence="3">Uncharacterized protein</fullName>
    </submittedName>
</protein>
<feature type="transmembrane region" description="Helical" evidence="2">
    <location>
        <begin position="98"/>
        <end position="120"/>
    </location>
</feature>
<sequence length="204" mass="22864">MYRILTIDGDVVYLGQAEGGLKRVSLEQFTFVPKLGDQVDIFSDGETVLVVKASASADLDGDKLVKSSLLQGILDLFLETLSIHNNHLGNLKKIFSQLLITLFMAWSLFGVIVIEVLLFLESLIVFVYQLILKGFMAIRLGSRIKLWFDSREKKATLKRQKEEAQTKRDIRLMAEEVISESLSSSESQSLSESELVKSESESLS</sequence>
<name>A0ABS2PQS1_9STRE</name>
<comment type="caution">
    <text evidence="3">The sequence shown here is derived from an EMBL/GenBank/DDBJ whole genome shotgun (WGS) entry which is preliminary data.</text>
</comment>
<evidence type="ECO:0000313" key="3">
    <source>
        <dbReference type="EMBL" id="MBM7642388.1"/>
    </source>
</evidence>
<keyword evidence="2" id="KW-1133">Transmembrane helix</keyword>
<feature type="transmembrane region" description="Helical" evidence="2">
    <location>
        <begin position="126"/>
        <end position="148"/>
    </location>
</feature>
<organism evidence="3 4">
    <name type="scientific">Streptococcus loxodontisalivarius</name>
    <dbReference type="NCBI Taxonomy" id="1349415"/>
    <lineage>
        <taxon>Bacteria</taxon>
        <taxon>Bacillati</taxon>
        <taxon>Bacillota</taxon>
        <taxon>Bacilli</taxon>
        <taxon>Lactobacillales</taxon>
        <taxon>Streptococcaceae</taxon>
        <taxon>Streptococcus</taxon>
    </lineage>
</organism>
<keyword evidence="4" id="KW-1185">Reference proteome</keyword>
<dbReference type="RefSeq" id="WP_205009238.1">
    <property type="nucleotide sequence ID" value="NZ_JAFBEH010000010.1"/>
</dbReference>
<proteinExistence type="predicted"/>
<keyword evidence="2" id="KW-0812">Transmembrane</keyword>
<accession>A0ABS2PQS1</accession>
<evidence type="ECO:0000313" key="4">
    <source>
        <dbReference type="Proteomes" id="UP000697472"/>
    </source>
</evidence>